<organism evidence="2 3">
    <name type="scientific">Thermoplasma acidophilum (strain ATCC 25905 / DSM 1728 / JCM 9062 / NBRC 15155 / AMRC-C165)</name>
    <dbReference type="NCBI Taxonomy" id="273075"/>
    <lineage>
        <taxon>Archaea</taxon>
        <taxon>Methanobacteriati</taxon>
        <taxon>Thermoplasmatota</taxon>
        <taxon>Thermoplasmata</taxon>
        <taxon>Thermoplasmatales</taxon>
        <taxon>Thermoplasmataceae</taxon>
        <taxon>Thermoplasma</taxon>
    </lineage>
</organism>
<dbReference type="Proteomes" id="UP000001024">
    <property type="component" value="Chromosome"/>
</dbReference>
<dbReference type="eggNOG" id="arCOG02206">
    <property type="taxonomic scope" value="Archaea"/>
</dbReference>
<keyword evidence="1" id="KW-0472">Membrane</keyword>
<gene>
    <name evidence="2" type="ordered locus">Ta0314</name>
</gene>
<dbReference type="OrthoDB" id="57101at2157"/>
<evidence type="ECO:0000256" key="1">
    <source>
        <dbReference type="SAM" id="Phobius"/>
    </source>
</evidence>
<feature type="transmembrane region" description="Helical" evidence="1">
    <location>
        <begin position="87"/>
        <end position="105"/>
    </location>
</feature>
<evidence type="ECO:0000313" key="3">
    <source>
        <dbReference type="Proteomes" id="UP000001024"/>
    </source>
</evidence>
<name>Q9HLB5_THEAC</name>
<dbReference type="KEGG" id="tac:Ta0314"/>
<accession>Q9HLB5</accession>
<keyword evidence="1" id="KW-0812">Transmembrane</keyword>
<dbReference type="EnsemblBacteria" id="CAC11459">
    <property type="protein sequence ID" value="CAC11459"/>
    <property type="gene ID" value="CAC11459"/>
</dbReference>
<dbReference type="HOGENOM" id="CLU_1297527_0_0_2"/>
<evidence type="ECO:0000313" key="2">
    <source>
        <dbReference type="EMBL" id="CAC11459.1"/>
    </source>
</evidence>
<keyword evidence="3" id="KW-1185">Reference proteome</keyword>
<dbReference type="AlphaFoldDB" id="Q9HLB5"/>
<sequence>MPKDNEEPLVKIPEFDERKFLFDEKERAKSIVIIFIIGAIVGSISGYFQLIGYWYLSLILILVVLLFSEYILKGLGVQVSKKTSHRILLVGEFLLTWLVFWILVLNPPLNHVSGPEIANLQMYSNNVWTSIVEKNGVYNIPFGSATSGTVSLRVYMFAYSGVVSYKVMAYQSSYAPAVIPSHLNDNYLYFNLTDVHYGSTYYVQVYGSTTVNGSNLTSEVSYTLYAE</sequence>
<protein>
    <submittedName>
        <fullName evidence="2">Hypothetical membrane protein</fullName>
    </submittedName>
</protein>
<keyword evidence="1" id="KW-1133">Transmembrane helix</keyword>
<dbReference type="EMBL" id="AL445063">
    <property type="protein sequence ID" value="CAC11459.1"/>
    <property type="molecule type" value="Genomic_DNA"/>
</dbReference>
<dbReference type="STRING" id="273075.gene:9571531"/>
<reference evidence="2 3" key="1">
    <citation type="journal article" date="2000" name="Nature">
        <title>The genome sequence of the thermoacidophilic scavenger Thermoplasma acidophilum.</title>
        <authorList>
            <person name="Ruepp A."/>
            <person name="Graml W."/>
            <person name="Santos-Martinez M.L."/>
            <person name="Koretke K.K."/>
            <person name="Volker C."/>
            <person name="Mewes H.W."/>
            <person name="Frishman D."/>
            <person name="Stocker S."/>
            <person name="Lupas A.N."/>
            <person name="Baumeister W."/>
        </authorList>
    </citation>
    <scope>NUCLEOTIDE SEQUENCE [LARGE SCALE GENOMIC DNA]</scope>
    <source>
        <strain evidence="3">ATCC 25905 / DSM 1728 / JCM 9062 / NBRC 15155 / AMRC-C165</strain>
    </source>
</reference>
<dbReference type="DNASU" id="1455937"/>
<dbReference type="PaxDb" id="273075-Ta0314"/>
<proteinExistence type="predicted"/>
<feature type="transmembrane region" description="Helical" evidence="1">
    <location>
        <begin position="54"/>
        <end position="75"/>
    </location>
</feature>
<feature type="transmembrane region" description="Helical" evidence="1">
    <location>
        <begin position="28"/>
        <end position="48"/>
    </location>
</feature>
<dbReference type="RefSeq" id="WP_010900743.1">
    <property type="nucleotide sequence ID" value="NC_002578.1"/>
</dbReference>
<dbReference type="InParanoid" id="Q9HLB5"/>